<accession>A0A1V0SK39</accession>
<organism evidence="1">
    <name type="scientific">Klosneuvirus KNV1</name>
    <dbReference type="NCBI Taxonomy" id="1977640"/>
    <lineage>
        <taxon>Viruses</taxon>
        <taxon>Varidnaviria</taxon>
        <taxon>Bamfordvirae</taxon>
        <taxon>Nucleocytoviricota</taxon>
        <taxon>Megaviricetes</taxon>
        <taxon>Imitervirales</taxon>
        <taxon>Mimiviridae</taxon>
        <taxon>Klosneuvirinae</taxon>
        <taxon>Klosneuvirus</taxon>
    </lineage>
</organism>
<sequence>MAYLTIHKNFNQVIRIIMIEKDLKTTDLCICCEEVCIYKLERPYIGIPGAFSKHIIDNETITVLHICYKCYIKYKEYIDDLCRIYFRHEMFDVHGPIFKIKEKYNIYIFLLMLLYFQ</sequence>
<protein>
    <submittedName>
        <fullName evidence="1">Uncharacterized protein</fullName>
    </submittedName>
</protein>
<name>A0A1V0SK39_9VIRU</name>
<dbReference type="EMBL" id="KY684110">
    <property type="protein sequence ID" value="ARF12082.1"/>
    <property type="molecule type" value="Genomic_DNA"/>
</dbReference>
<evidence type="ECO:0000313" key="1">
    <source>
        <dbReference type="EMBL" id="ARF12082.1"/>
    </source>
</evidence>
<reference evidence="1" key="1">
    <citation type="journal article" date="2017" name="Science">
        <title>Giant viruses with an expanded complement of translation system components.</title>
        <authorList>
            <person name="Schulz F."/>
            <person name="Yutin N."/>
            <person name="Ivanova N.N."/>
            <person name="Ortega D.R."/>
            <person name="Lee T.K."/>
            <person name="Vierheilig J."/>
            <person name="Daims H."/>
            <person name="Horn M."/>
            <person name="Wagner M."/>
            <person name="Jensen G.J."/>
            <person name="Kyrpides N.C."/>
            <person name="Koonin E.V."/>
            <person name="Woyke T."/>
        </authorList>
    </citation>
    <scope>NUCLEOTIDE SEQUENCE</scope>
    <source>
        <strain evidence="1">KNV1</strain>
    </source>
</reference>
<proteinExistence type="predicted"/>
<gene>
    <name evidence="1" type="ORF">Klosneuvirus_3_217</name>
</gene>